<dbReference type="AlphaFoldDB" id="A0A1F5ZTA4"/>
<protein>
    <submittedName>
        <fullName evidence="1">Uncharacterized protein</fullName>
    </submittedName>
</protein>
<reference evidence="1 2" key="1">
    <citation type="journal article" date="2016" name="Nat. Commun.">
        <title>Thousands of microbial genomes shed light on interconnected biogeochemical processes in an aquifer system.</title>
        <authorList>
            <person name="Anantharaman K."/>
            <person name="Brown C.T."/>
            <person name="Hug L.A."/>
            <person name="Sharon I."/>
            <person name="Castelle C.J."/>
            <person name="Probst A.J."/>
            <person name="Thomas B.C."/>
            <person name="Singh A."/>
            <person name="Wilkins M.J."/>
            <person name="Karaoz U."/>
            <person name="Brodie E.L."/>
            <person name="Williams K.H."/>
            <person name="Hubbard S.S."/>
            <person name="Banfield J.F."/>
        </authorList>
    </citation>
    <scope>NUCLEOTIDE SEQUENCE [LARGE SCALE GENOMIC DNA]</scope>
</reference>
<evidence type="ECO:0000313" key="1">
    <source>
        <dbReference type="EMBL" id="OGG15679.1"/>
    </source>
</evidence>
<dbReference type="STRING" id="1798382.A3D77_01475"/>
<comment type="caution">
    <text evidence="1">The sequence shown here is derived from an EMBL/GenBank/DDBJ whole genome shotgun (WGS) entry which is preliminary data.</text>
</comment>
<dbReference type="Proteomes" id="UP000176923">
    <property type="component" value="Unassembled WGS sequence"/>
</dbReference>
<accession>A0A1F5ZTA4</accession>
<organism evidence="1 2">
    <name type="scientific">Candidatus Gottesmanbacteria bacterium RIFCSPHIGHO2_02_FULL_39_11</name>
    <dbReference type="NCBI Taxonomy" id="1798382"/>
    <lineage>
        <taxon>Bacteria</taxon>
        <taxon>Candidatus Gottesmaniibacteriota</taxon>
    </lineage>
</organism>
<proteinExistence type="predicted"/>
<dbReference type="EMBL" id="MFJL01000019">
    <property type="protein sequence ID" value="OGG15679.1"/>
    <property type="molecule type" value="Genomic_DNA"/>
</dbReference>
<evidence type="ECO:0000313" key="2">
    <source>
        <dbReference type="Proteomes" id="UP000176923"/>
    </source>
</evidence>
<sequence length="64" mass="6857">MNKINSYPLISSEGLKKAAEDFKKDLIMGLSNQTSSLPMILNPIHRIPAHPGSGVAVSIGSFSF</sequence>
<name>A0A1F5ZTA4_9BACT</name>
<gene>
    <name evidence="1" type="ORF">A3D77_01475</name>
</gene>